<evidence type="ECO:0000313" key="3">
    <source>
        <dbReference type="Proteomes" id="UP001153709"/>
    </source>
</evidence>
<keyword evidence="3" id="KW-1185">Reference proteome</keyword>
<dbReference type="EMBL" id="OU898283">
    <property type="protein sequence ID" value="CAG9839309.1"/>
    <property type="molecule type" value="Genomic_DNA"/>
</dbReference>
<name>A0A9N9T5V1_DIABA</name>
<accession>A0A9N9T5V1</accession>
<reference evidence="2" key="1">
    <citation type="submission" date="2022-01" db="EMBL/GenBank/DDBJ databases">
        <authorList>
            <person name="King R."/>
        </authorList>
    </citation>
    <scope>NUCLEOTIDE SEQUENCE</scope>
</reference>
<gene>
    <name evidence="2" type="ORF">DIABBA_LOCUS12087</name>
</gene>
<sequence length="193" mass="21356">MINNRMNNIIEPYENLVKDTAAPYVLYKDGIDRAQSQWGPQDAYPPPVQQSAVSGAGSPQQALGPTVPLGVEADTVPPRDQSLPSPAPSPYPATQAEPREDDIPSDQPTMDMEPRPASQCFSTELQQQQQQQAFLVSVVIRFCCWVDSCFCDEFFGVAKMLKIILMQLTAMRKIPFTLNSSDDDNSDESDDNL</sequence>
<dbReference type="Proteomes" id="UP001153709">
    <property type="component" value="Chromosome 8"/>
</dbReference>
<protein>
    <submittedName>
        <fullName evidence="2">Uncharacterized protein</fullName>
    </submittedName>
</protein>
<feature type="region of interest" description="Disordered" evidence="1">
    <location>
        <begin position="36"/>
        <end position="122"/>
    </location>
</feature>
<dbReference type="OrthoDB" id="427030at2759"/>
<evidence type="ECO:0000313" key="2">
    <source>
        <dbReference type="EMBL" id="CAG9839309.1"/>
    </source>
</evidence>
<organism evidence="2 3">
    <name type="scientific">Diabrotica balteata</name>
    <name type="common">Banded cucumber beetle</name>
    <dbReference type="NCBI Taxonomy" id="107213"/>
    <lineage>
        <taxon>Eukaryota</taxon>
        <taxon>Metazoa</taxon>
        <taxon>Ecdysozoa</taxon>
        <taxon>Arthropoda</taxon>
        <taxon>Hexapoda</taxon>
        <taxon>Insecta</taxon>
        <taxon>Pterygota</taxon>
        <taxon>Neoptera</taxon>
        <taxon>Endopterygota</taxon>
        <taxon>Coleoptera</taxon>
        <taxon>Polyphaga</taxon>
        <taxon>Cucujiformia</taxon>
        <taxon>Chrysomeloidea</taxon>
        <taxon>Chrysomelidae</taxon>
        <taxon>Galerucinae</taxon>
        <taxon>Diabroticina</taxon>
        <taxon>Diabroticites</taxon>
        <taxon>Diabrotica</taxon>
    </lineage>
</organism>
<evidence type="ECO:0000256" key="1">
    <source>
        <dbReference type="SAM" id="MobiDB-lite"/>
    </source>
</evidence>
<feature type="compositionally biased region" description="Polar residues" evidence="1">
    <location>
        <begin position="49"/>
        <end position="63"/>
    </location>
</feature>
<dbReference type="AlphaFoldDB" id="A0A9N9T5V1"/>
<proteinExistence type="predicted"/>